<evidence type="ECO:0000259" key="9">
    <source>
        <dbReference type="PROSITE" id="PS50802"/>
    </source>
</evidence>
<comment type="caution">
    <text evidence="10">The sequence shown here is derived from an EMBL/GenBank/DDBJ whole genome shotgun (WGS) entry which is preliminary data.</text>
</comment>
<dbReference type="InterPro" id="IPR038765">
    <property type="entry name" value="Papain-like_cys_pep_sf"/>
</dbReference>
<dbReference type="GO" id="GO:0004843">
    <property type="term" value="F:cysteine-type deubiquitinase activity"/>
    <property type="evidence" value="ECO:0007669"/>
    <property type="project" value="UniProtKB-EC"/>
</dbReference>
<feature type="domain" description="OTU" evidence="9">
    <location>
        <begin position="98"/>
        <end position="136"/>
    </location>
</feature>
<dbReference type="InterPro" id="IPR050704">
    <property type="entry name" value="Peptidase_C85-like"/>
</dbReference>
<feature type="compositionally biased region" description="Polar residues" evidence="8">
    <location>
        <begin position="1"/>
        <end position="12"/>
    </location>
</feature>
<feature type="compositionally biased region" description="Pro residues" evidence="8">
    <location>
        <begin position="37"/>
        <end position="47"/>
    </location>
</feature>
<dbReference type="PANTHER" id="PTHR12419">
    <property type="entry name" value="OTU DOMAIN CONTAINING PROTEIN"/>
    <property type="match status" value="1"/>
</dbReference>
<dbReference type="Proteomes" id="UP001174909">
    <property type="component" value="Unassembled WGS sequence"/>
</dbReference>
<dbReference type="AlphaFoldDB" id="A0AA35RDV6"/>
<evidence type="ECO:0000256" key="3">
    <source>
        <dbReference type="ARBA" id="ARBA00012759"/>
    </source>
</evidence>
<reference evidence="10" key="1">
    <citation type="submission" date="2023-03" db="EMBL/GenBank/DDBJ databases">
        <authorList>
            <person name="Steffen K."/>
            <person name="Cardenas P."/>
        </authorList>
    </citation>
    <scope>NUCLEOTIDE SEQUENCE</scope>
</reference>
<keyword evidence="4" id="KW-0645">Protease</keyword>
<proteinExistence type="inferred from homology"/>
<evidence type="ECO:0000256" key="5">
    <source>
        <dbReference type="ARBA" id="ARBA00022786"/>
    </source>
</evidence>
<dbReference type="GO" id="GO:0016579">
    <property type="term" value="P:protein deubiquitination"/>
    <property type="evidence" value="ECO:0007669"/>
    <property type="project" value="TreeGrafter"/>
</dbReference>
<evidence type="ECO:0000256" key="7">
    <source>
        <dbReference type="ARBA" id="ARBA00033460"/>
    </source>
</evidence>
<dbReference type="Gene3D" id="3.90.70.80">
    <property type="match status" value="1"/>
</dbReference>
<dbReference type="EMBL" id="CASHTH010000980">
    <property type="protein sequence ID" value="CAI8009658.1"/>
    <property type="molecule type" value="Genomic_DNA"/>
</dbReference>
<evidence type="ECO:0000256" key="8">
    <source>
        <dbReference type="SAM" id="MobiDB-lite"/>
    </source>
</evidence>
<feature type="compositionally biased region" description="Low complexity" evidence="8">
    <location>
        <begin position="18"/>
        <end position="36"/>
    </location>
</feature>
<dbReference type="PROSITE" id="PS50802">
    <property type="entry name" value="OTU"/>
    <property type="match status" value="1"/>
</dbReference>
<dbReference type="EC" id="3.4.19.12" evidence="3"/>
<keyword evidence="11" id="KW-1185">Reference proteome</keyword>
<keyword evidence="5" id="KW-0833">Ubl conjugation pathway</keyword>
<evidence type="ECO:0000256" key="6">
    <source>
        <dbReference type="ARBA" id="ARBA00022801"/>
    </source>
</evidence>
<name>A0AA35RDV6_GEOBA</name>
<evidence type="ECO:0000256" key="4">
    <source>
        <dbReference type="ARBA" id="ARBA00022670"/>
    </source>
</evidence>
<keyword evidence="6" id="KW-0378">Hydrolase</keyword>
<gene>
    <name evidence="10" type="ORF">GBAR_LOCUS6449</name>
</gene>
<dbReference type="GO" id="GO:0061578">
    <property type="term" value="F:K63-linked deubiquitinase activity"/>
    <property type="evidence" value="ECO:0007669"/>
    <property type="project" value="TreeGrafter"/>
</dbReference>
<feature type="region of interest" description="Disordered" evidence="8">
    <location>
        <begin position="1"/>
        <end position="68"/>
    </location>
</feature>
<feature type="non-terminal residue" evidence="10">
    <location>
        <position position="136"/>
    </location>
</feature>
<dbReference type="InterPro" id="IPR003323">
    <property type="entry name" value="OTU_dom"/>
</dbReference>
<protein>
    <recommendedName>
        <fullName evidence="3">ubiquitinyl hydrolase 1</fullName>
        <ecNumber evidence="3">3.4.19.12</ecNumber>
    </recommendedName>
    <alternativeName>
        <fullName evidence="7">Deubiquitinating enzyme A</fullName>
    </alternativeName>
</protein>
<organism evidence="10 11">
    <name type="scientific">Geodia barretti</name>
    <name type="common">Barrett's horny sponge</name>
    <dbReference type="NCBI Taxonomy" id="519541"/>
    <lineage>
        <taxon>Eukaryota</taxon>
        <taxon>Metazoa</taxon>
        <taxon>Porifera</taxon>
        <taxon>Demospongiae</taxon>
        <taxon>Heteroscleromorpha</taxon>
        <taxon>Tetractinellida</taxon>
        <taxon>Astrophorina</taxon>
        <taxon>Geodiidae</taxon>
        <taxon>Geodia</taxon>
    </lineage>
</organism>
<evidence type="ECO:0000256" key="2">
    <source>
        <dbReference type="ARBA" id="ARBA00010407"/>
    </source>
</evidence>
<accession>A0AA35RDV6</accession>
<evidence type="ECO:0000313" key="10">
    <source>
        <dbReference type="EMBL" id="CAI8009658.1"/>
    </source>
</evidence>
<evidence type="ECO:0000256" key="1">
    <source>
        <dbReference type="ARBA" id="ARBA00000707"/>
    </source>
</evidence>
<comment type="similarity">
    <text evidence="2">Belongs to the peptidase C85 family.</text>
</comment>
<evidence type="ECO:0000313" key="11">
    <source>
        <dbReference type="Proteomes" id="UP001174909"/>
    </source>
</evidence>
<dbReference type="PANTHER" id="PTHR12419:SF4">
    <property type="entry name" value="OTU DOMAIN-CONTAINING PROTEIN 5"/>
    <property type="match status" value="1"/>
</dbReference>
<comment type="catalytic activity">
    <reaction evidence="1">
        <text>Thiol-dependent hydrolysis of ester, thioester, amide, peptide and isopeptide bonds formed by the C-terminal Gly of ubiquitin (a 76-residue protein attached to proteins as an intracellular targeting signal).</text>
        <dbReference type="EC" id="3.4.19.12"/>
    </reaction>
</comment>
<dbReference type="SUPFAM" id="SSF54001">
    <property type="entry name" value="Cysteine proteinases"/>
    <property type="match status" value="1"/>
</dbReference>
<sequence length="136" mass="14892">MATIPGTMSTAVAENRPRSSPSSPSTHLTTLPLSSHPSPPSGGPPPPTRDRGGDSEPGTPPYYSGYNSAEEYEATHAPFFDLELERQFEQALKKSRGMVIHRMKPDGACLFRAVADQVYGDQDMHSVVRNHTMDYM</sequence>
<dbReference type="GO" id="GO:0006508">
    <property type="term" value="P:proteolysis"/>
    <property type="evidence" value="ECO:0007669"/>
    <property type="project" value="UniProtKB-KW"/>
</dbReference>